<dbReference type="EMBL" id="CP002818">
    <property type="protein sequence ID" value="AGE72937.1"/>
    <property type="molecule type" value="Genomic_DNA"/>
</dbReference>
<protein>
    <recommendedName>
        <fullName evidence="1">UPF0113 domain-containing protein</fullName>
    </recommendedName>
</protein>
<dbReference type="AlphaFoldDB" id="M1IWQ6"/>
<gene>
    <name evidence="2" type="ORF">SacRon12I_03445</name>
</gene>
<feature type="domain" description="UPF0113" evidence="1">
    <location>
        <begin position="108"/>
        <end position="174"/>
    </location>
</feature>
<evidence type="ECO:0000313" key="2">
    <source>
        <dbReference type="EMBL" id="AGE72937.1"/>
    </source>
</evidence>
<dbReference type="KEGG" id="sacr:SacRon12I_03445"/>
<dbReference type="PATRIC" id="fig|1028567.7.peg.678"/>
<organism evidence="3">
    <name type="scientific">Sulfolobus acidocaldarius Ron12/I</name>
    <dbReference type="NCBI Taxonomy" id="1028567"/>
    <lineage>
        <taxon>Archaea</taxon>
        <taxon>Thermoproteota</taxon>
        <taxon>Thermoprotei</taxon>
        <taxon>Sulfolobales</taxon>
        <taxon>Sulfolobaceae</taxon>
        <taxon>Sulfolobus</taxon>
    </lineage>
</organism>
<evidence type="ECO:0000313" key="3">
    <source>
        <dbReference type="Proteomes" id="UP000011280"/>
    </source>
</evidence>
<dbReference type="Pfam" id="PF03657">
    <property type="entry name" value="UPF0113"/>
    <property type="match status" value="1"/>
</dbReference>
<dbReference type="HOGENOM" id="CLU_127467_0_0_2"/>
<proteinExistence type="predicted"/>
<evidence type="ECO:0000259" key="1">
    <source>
        <dbReference type="Pfam" id="PF03657"/>
    </source>
</evidence>
<reference evidence="2 3" key="1">
    <citation type="journal article" date="2012" name="ISME J.">
        <title>Genomic evidence of rapid, global-scale gene flow in a Sulfolobus species.</title>
        <authorList>
            <person name="Mao D."/>
            <person name="Grogan D."/>
        </authorList>
    </citation>
    <scope>NUCLEOTIDE SEQUENCE [LARGE SCALE GENOMIC DNA]</scope>
    <source>
        <strain evidence="2 3">Ron12/I</strain>
    </source>
</reference>
<sequence length="176" mass="20463">MRSSKRLNFIVLDKSRLIELLHPIYKKYNCNEEYSFLENKLIIKFKSSFEQIEIIENNSKVREVLDELEKIGLFPYSVGEPIILKKGKDVRPLIPLAKYLSQVCKNKLILKSKLAEKITYGKTVRLSLGSLKIKEGSYLVYNEKNDFICYSNVKIDKKGIKIIPELDIGWYLRKGG</sequence>
<dbReference type="InterPro" id="IPR036974">
    <property type="entry name" value="PUA_sf"/>
</dbReference>
<dbReference type="Gene3D" id="2.30.130.10">
    <property type="entry name" value="PUA domain"/>
    <property type="match status" value="1"/>
</dbReference>
<name>M1IWQ6_9CREN</name>
<dbReference type="Proteomes" id="UP000011280">
    <property type="component" value="Chromosome"/>
</dbReference>
<accession>M1IWQ6</accession>
<dbReference type="GO" id="GO:0003723">
    <property type="term" value="F:RNA binding"/>
    <property type="evidence" value="ECO:0007669"/>
    <property type="project" value="InterPro"/>
</dbReference>
<dbReference type="InterPro" id="IPR005155">
    <property type="entry name" value="UPF0113_PUA"/>
</dbReference>